<accession>A0A3A8NK63</accession>
<name>A0A3A8NK63_9BACT</name>
<dbReference type="EMBL" id="RAWG01000045">
    <property type="protein sequence ID" value="RKH44737.1"/>
    <property type="molecule type" value="Genomic_DNA"/>
</dbReference>
<protein>
    <submittedName>
        <fullName evidence="2">Uncharacterized protein</fullName>
    </submittedName>
</protein>
<dbReference type="SUPFAM" id="SSF48452">
    <property type="entry name" value="TPR-like"/>
    <property type="match status" value="1"/>
</dbReference>
<proteinExistence type="predicted"/>
<dbReference type="Proteomes" id="UP000273405">
    <property type="component" value="Unassembled WGS sequence"/>
</dbReference>
<keyword evidence="1" id="KW-0732">Signal</keyword>
<comment type="caution">
    <text evidence="2">The sequence shown here is derived from an EMBL/GenBank/DDBJ whole genome shotgun (WGS) entry which is preliminary data.</text>
</comment>
<evidence type="ECO:0000313" key="2">
    <source>
        <dbReference type="EMBL" id="RKH44737.1"/>
    </source>
</evidence>
<evidence type="ECO:0000313" key="3">
    <source>
        <dbReference type="Proteomes" id="UP000273405"/>
    </source>
</evidence>
<reference evidence="3" key="1">
    <citation type="submission" date="2018-09" db="EMBL/GenBank/DDBJ databases">
        <authorList>
            <person name="Livingstone P.G."/>
            <person name="Whitworth D.E."/>
        </authorList>
    </citation>
    <scope>NUCLEOTIDE SEQUENCE [LARGE SCALE GENOMIC DNA]</scope>
    <source>
        <strain evidence="3">CA040B</strain>
    </source>
</reference>
<keyword evidence="3" id="KW-1185">Reference proteome</keyword>
<dbReference type="Gene3D" id="1.25.40.10">
    <property type="entry name" value="Tetratricopeptide repeat domain"/>
    <property type="match status" value="1"/>
</dbReference>
<dbReference type="InterPro" id="IPR011990">
    <property type="entry name" value="TPR-like_helical_dom_sf"/>
</dbReference>
<feature type="signal peptide" evidence="1">
    <location>
        <begin position="1"/>
        <end position="19"/>
    </location>
</feature>
<organism evidence="2 3">
    <name type="scientific">Corallococcus sicarius</name>
    <dbReference type="NCBI Taxonomy" id="2316726"/>
    <lineage>
        <taxon>Bacteria</taxon>
        <taxon>Pseudomonadati</taxon>
        <taxon>Myxococcota</taxon>
        <taxon>Myxococcia</taxon>
        <taxon>Myxococcales</taxon>
        <taxon>Cystobacterineae</taxon>
        <taxon>Myxococcaceae</taxon>
        <taxon>Corallococcus</taxon>
    </lineage>
</organism>
<dbReference type="RefSeq" id="WP_120624999.1">
    <property type="nucleotide sequence ID" value="NZ_RAWG01000045.1"/>
</dbReference>
<feature type="chain" id="PRO_5017456806" evidence="1">
    <location>
        <begin position="20"/>
        <end position="199"/>
    </location>
</feature>
<dbReference type="AlphaFoldDB" id="A0A3A8NK63"/>
<sequence>MIARLLLLPFVLLPLVASAEEPKPRTYDIIILGGGKTEAAAQAPLEALKKRVLWVRLTEGSWHYPRVEKSDDYPGLNKGLYIAVLGLCARDGDTNAKALVKAVKALAPGTYSKSIKGAYGDPCPPTGAFTPPSAEEKVHLDRIAKEPKSAAAYFAYAVALKEEGRLGEASIIVDEAMELDPKYPGALELSQTLMVLLTD</sequence>
<evidence type="ECO:0000256" key="1">
    <source>
        <dbReference type="SAM" id="SignalP"/>
    </source>
</evidence>
<dbReference type="OrthoDB" id="5506631at2"/>
<gene>
    <name evidence="2" type="ORF">D7X12_09775</name>
</gene>